<gene>
    <name evidence="3" type="ORF">GCM10023093_28340</name>
</gene>
<evidence type="ECO:0000313" key="4">
    <source>
        <dbReference type="Proteomes" id="UP001500067"/>
    </source>
</evidence>
<dbReference type="InterPro" id="IPR023393">
    <property type="entry name" value="START-like_dom_sf"/>
</dbReference>
<feature type="domain" description="Activator of Hsp90 ATPase homologue 1/2-like C-terminal" evidence="2">
    <location>
        <begin position="173"/>
        <end position="319"/>
    </location>
</feature>
<evidence type="ECO:0000256" key="1">
    <source>
        <dbReference type="ARBA" id="ARBA00006817"/>
    </source>
</evidence>
<dbReference type="PANTHER" id="PTHR36929:SF5">
    <property type="entry name" value="BLR6751 PROTEIN"/>
    <property type="match status" value="1"/>
</dbReference>
<dbReference type="CDD" id="cd07814">
    <property type="entry name" value="SRPBCC_CalC_Aha1-like"/>
    <property type="match status" value="1"/>
</dbReference>
<dbReference type="Pfam" id="PF08327">
    <property type="entry name" value="AHSA1"/>
    <property type="match status" value="2"/>
</dbReference>
<feature type="domain" description="Activator of Hsp90 ATPase homologue 1/2-like C-terminal" evidence="2">
    <location>
        <begin position="23"/>
        <end position="154"/>
    </location>
</feature>
<dbReference type="InterPro" id="IPR013538">
    <property type="entry name" value="ASHA1/2-like_C"/>
</dbReference>
<dbReference type="PANTHER" id="PTHR36929">
    <property type="entry name" value="ATTACHMENT SUBUNIT, PUTATIVE-RELATED"/>
    <property type="match status" value="1"/>
</dbReference>
<evidence type="ECO:0000313" key="3">
    <source>
        <dbReference type="EMBL" id="GAA4469249.1"/>
    </source>
</evidence>
<reference evidence="4" key="1">
    <citation type="journal article" date="2019" name="Int. J. Syst. Evol. Microbiol.">
        <title>The Global Catalogue of Microorganisms (GCM) 10K type strain sequencing project: providing services to taxonomists for standard genome sequencing and annotation.</title>
        <authorList>
            <consortium name="The Broad Institute Genomics Platform"/>
            <consortium name="The Broad Institute Genome Sequencing Center for Infectious Disease"/>
            <person name="Wu L."/>
            <person name="Ma J."/>
        </authorList>
    </citation>
    <scope>NUCLEOTIDE SEQUENCE [LARGE SCALE GENOMIC DNA]</scope>
    <source>
        <strain evidence="4">JCM 32105</strain>
    </source>
</reference>
<evidence type="ECO:0000259" key="2">
    <source>
        <dbReference type="Pfam" id="PF08327"/>
    </source>
</evidence>
<comment type="similarity">
    <text evidence="1">Belongs to the AHA1 family.</text>
</comment>
<protein>
    <recommendedName>
        <fullName evidence="2">Activator of Hsp90 ATPase homologue 1/2-like C-terminal domain-containing protein</fullName>
    </recommendedName>
</protein>
<dbReference type="CDD" id="cd08894">
    <property type="entry name" value="SRPBCC_CalC_Aha1-like_1"/>
    <property type="match status" value="1"/>
</dbReference>
<dbReference type="SUPFAM" id="SSF55961">
    <property type="entry name" value="Bet v1-like"/>
    <property type="match status" value="2"/>
</dbReference>
<organism evidence="3 4">
    <name type="scientific">Nemorincola caseinilytica</name>
    <dbReference type="NCBI Taxonomy" id="2054315"/>
    <lineage>
        <taxon>Bacteria</taxon>
        <taxon>Pseudomonadati</taxon>
        <taxon>Bacteroidota</taxon>
        <taxon>Chitinophagia</taxon>
        <taxon>Chitinophagales</taxon>
        <taxon>Chitinophagaceae</taxon>
        <taxon>Nemorincola</taxon>
    </lineage>
</organism>
<sequence>MQHTDTLHTDTHTREIVQERLLNAPRELVFDVWTRPEHIAKWWGPTGFTTTIHEMEVKEGCIWRSTMHGPDGTNYPNLIKYKEVVRPERLVYDHGTGIEGDPHRFEVTVTFEDVDGKTKLTMRCVFPTASERDAVAGYAVEGGRQTINKLEDHLAAIQDHSTGLTHLMTRTLDAPISLVWRAWTEARHLATWWGPKGFDTQVAELELRPGGLFHYSFAAPGGPVEWGRFIFHEVSEPNRLVFVVSFSDENAGVTRAPFSADWPLEILNVVEMKEENGKTTLNLWIKALNANEKEQDMFRSMTGSMVEGYGGTFDKLGILLKTIA</sequence>
<dbReference type="RefSeq" id="WP_345084541.1">
    <property type="nucleotide sequence ID" value="NZ_BAABFA010000023.1"/>
</dbReference>
<comment type="caution">
    <text evidence="3">The sequence shown here is derived from an EMBL/GenBank/DDBJ whole genome shotgun (WGS) entry which is preliminary data.</text>
</comment>
<proteinExistence type="inferred from homology"/>
<dbReference type="EMBL" id="BAABFA010000023">
    <property type="protein sequence ID" value="GAA4469249.1"/>
    <property type="molecule type" value="Genomic_DNA"/>
</dbReference>
<dbReference type="Proteomes" id="UP001500067">
    <property type="component" value="Unassembled WGS sequence"/>
</dbReference>
<accession>A0ABP8NLD7</accession>
<keyword evidence="4" id="KW-1185">Reference proteome</keyword>
<dbReference type="Gene3D" id="3.30.530.20">
    <property type="match status" value="2"/>
</dbReference>
<name>A0ABP8NLD7_9BACT</name>